<feature type="transmembrane region" description="Helical" evidence="1">
    <location>
        <begin position="6"/>
        <end position="26"/>
    </location>
</feature>
<name>A0A6A6YKK7_9PEZI</name>
<dbReference type="Proteomes" id="UP000504636">
    <property type="component" value="Unplaced"/>
</dbReference>
<keyword evidence="3" id="KW-1185">Reference proteome</keyword>
<sequence length="114" mass="13069">MGRCFWIPPPTLPMILYIWVCLIPLFHRFTQDEEETLVIERLLYLKEREPSKVTHEVGPRSHDRCDASRYTHTSIISRGERSSSIVTRACSRTCFCLGLVTSLASLGRQGDPEC</sequence>
<keyword evidence="1" id="KW-0812">Transmembrane</keyword>
<protein>
    <submittedName>
        <fullName evidence="2 4">Uncharacterized protein</fullName>
    </submittedName>
</protein>
<evidence type="ECO:0000313" key="2">
    <source>
        <dbReference type="EMBL" id="KAF2808504.1"/>
    </source>
</evidence>
<gene>
    <name evidence="2 4" type="ORF">BDZ99DRAFT_57025</name>
</gene>
<evidence type="ECO:0000313" key="3">
    <source>
        <dbReference type="Proteomes" id="UP000504636"/>
    </source>
</evidence>
<dbReference type="RefSeq" id="XP_033575468.1">
    <property type="nucleotide sequence ID" value="XM_033727969.1"/>
</dbReference>
<evidence type="ECO:0000313" key="4">
    <source>
        <dbReference type="RefSeq" id="XP_033575468.1"/>
    </source>
</evidence>
<dbReference type="EMBL" id="MU003703">
    <property type="protein sequence ID" value="KAF2808504.1"/>
    <property type="molecule type" value="Genomic_DNA"/>
</dbReference>
<proteinExistence type="predicted"/>
<dbReference type="GeneID" id="54468862"/>
<keyword evidence="1" id="KW-0472">Membrane</keyword>
<dbReference type="AlphaFoldDB" id="A0A6A6YKK7"/>
<reference evidence="2 4" key="1">
    <citation type="journal article" date="2020" name="Stud. Mycol.">
        <title>101 Dothideomycetes genomes: a test case for predicting lifestyles and emergence of pathogens.</title>
        <authorList>
            <person name="Haridas S."/>
            <person name="Albert R."/>
            <person name="Binder M."/>
            <person name="Bloem J."/>
            <person name="Labutti K."/>
            <person name="Salamov A."/>
            <person name="Andreopoulos B."/>
            <person name="Baker S."/>
            <person name="Barry K."/>
            <person name="Bills G."/>
            <person name="Bluhm B."/>
            <person name="Cannon C."/>
            <person name="Castanera R."/>
            <person name="Culley D."/>
            <person name="Daum C."/>
            <person name="Ezra D."/>
            <person name="Gonzalez J."/>
            <person name="Henrissat B."/>
            <person name="Kuo A."/>
            <person name="Liang C."/>
            <person name="Lipzen A."/>
            <person name="Lutzoni F."/>
            <person name="Magnuson J."/>
            <person name="Mondo S."/>
            <person name="Nolan M."/>
            <person name="Ohm R."/>
            <person name="Pangilinan J."/>
            <person name="Park H.-J."/>
            <person name="Ramirez L."/>
            <person name="Alfaro M."/>
            <person name="Sun H."/>
            <person name="Tritt A."/>
            <person name="Yoshinaga Y."/>
            <person name="Zwiers L.-H."/>
            <person name="Turgeon B."/>
            <person name="Goodwin S."/>
            <person name="Spatafora J."/>
            <person name="Crous P."/>
            <person name="Grigoriev I."/>
        </authorList>
    </citation>
    <scope>NUCLEOTIDE SEQUENCE</scope>
    <source>
        <strain evidence="2 4">CBS 304.34</strain>
    </source>
</reference>
<evidence type="ECO:0000256" key="1">
    <source>
        <dbReference type="SAM" id="Phobius"/>
    </source>
</evidence>
<accession>A0A6A6YKK7</accession>
<reference evidence="4" key="3">
    <citation type="submission" date="2025-04" db="UniProtKB">
        <authorList>
            <consortium name="RefSeq"/>
        </authorList>
    </citation>
    <scope>IDENTIFICATION</scope>
    <source>
        <strain evidence="4">CBS 304.34</strain>
    </source>
</reference>
<keyword evidence="1" id="KW-1133">Transmembrane helix</keyword>
<organism evidence="2">
    <name type="scientific">Mytilinidion resinicola</name>
    <dbReference type="NCBI Taxonomy" id="574789"/>
    <lineage>
        <taxon>Eukaryota</taxon>
        <taxon>Fungi</taxon>
        <taxon>Dikarya</taxon>
        <taxon>Ascomycota</taxon>
        <taxon>Pezizomycotina</taxon>
        <taxon>Dothideomycetes</taxon>
        <taxon>Pleosporomycetidae</taxon>
        <taxon>Mytilinidiales</taxon>
        <taxon>Mytilinidiaceae</taxon>
        <taxon>Mytilinidion</taxon>
    </lineage>
</organism>
<reference evidence="4" key="2">
    <citation type="submission" date="2020-04" db="EMBL/GenBank/DDBJ databases">
        <authorList>
            <consortium name="NCBI Genome Project"/>
        </authorList>
    </citation>
    <scope>NUCLEOTIDE SEQUENCE</scope>
    <source>
        <strain evidence="4">CBS 304.34</strain>
    </source>
</reference>